<dbReference type="EMBL" id="FOCT01000008">
    <property type="protein sequence ID" value="SEN92727.1"/>
    <property type="molecule type" value="Genomic_DNA"/>
</dbReference>
<dbReference type="Proteomes" id="UP000183898">
    <property type="component" value="Unassembled WGS sequence"/>
</dbReference>
<gene>
    <name evidence="1" type="ORF">SAMN05216404_108158</name>
</gene>
<accession>A0A1H8KIS9</accession>
<reference evidence="1 2" key="1">
    <citation type="submission" date="2016-10" db="EMBL/GenBank/DDBJ databases">
        <authorList>
            <person name="de Groot N.N."/>
        </authorList>
    </citation>
    <scope>NUCLEOTIDE SEQUENCE [LARGE SCALE GENOMIC DNA]</scope>
    <source>
        <strain evidence="1 2">Nl18</strain>
    </source>
</reference>
<evidence type="ECO:0000313" key="1">
    <source>
        <dbReference type="EMBL" id="SEN92727.1"/>
    </source>
</evidence>
<sequence>MSKIIRRHHAARTVFPYQAVKKLASYTPITVLPANESPSCTLKIQILYLSLKGMPFDNLVSLILLLQETEEESS</sequence>
<name>A0A1H8KIS9_9PROT</name>
<proteinExistence type="predicted"/>
<organism evidence="1 2">
    <name type="scientific">Nitrosospira multiformis</name>
    <dbReference type="NCBI Taxonomy" id="1231"/>
    <lineage>
        <taxon>Bacteria</taxon>
        <taxon>Pseudomonadati</taxon>
        <taxon>Pseudomonadota</taxon>
        <taxon>Betaproteobacteria</taxon>
        <taxon>Nitrosomonadales</taxon>
        <taxon>Nitrosomonadaceae</taxon>
        <taxon>Nitrosospira</taxon>
    </lineage>
</organism>
<protein>
    <submittedName>
        <fullName evidence="1">Uncharacterized protein</fullName>
    </submittedName>
</protein>
<dbReference type="AlphaFoldDB" id="A0A1H8KIS9"/>
<evidence type="ECO:0000313" key="2">
    <source>
        <dbReference type="Proteomes" id="UP000183898"/>
    </source>
</evidence>